<protein>
    <recommendedName>
        <fullName evidence="1">PepSY domain-containing protein</fullName>
    </recommendedName>
</protein>
<dbReference type="EMBL" id="MCHY01000013">
    <property type="protein sequence ID" value="RKD21142.1"/>
    <property type="molecule type" value="Genomic_DNA"/>
</dbReference>
<reference evidence="2 3" key="1">
    <citation type="submission" date="2016-08" db="EMBL/GenBank/DDBJ databases">
        <title>Novel Firmicute Genomes.</title>
        <authorList>
            <person name="Poppleton D.I."/>
            <person name="Gribaldo S."/>
        </authorList>
    </citation>
    <scope>NUCLEOTIDE SEQUENCE [LARGE SCALE GENOMIC DNA]</scope>
    <source>
        <strain evidence="2 3">RAOx-1</strain>
    </source>
</reference>
<dbReference type="Gene3D" id="3.10.450.40">
    <property type="match status" value="1"/>
</dbReference>
<dbReference type="AlphaFoldDB" id="A0A419SDE9"/>
<comment type="caution">
    <text evidence="2">The sequence shown here is derived from an EMBL/GenBank/DDBJ whole genome shotgun (WGS) entry which is preliminary data.</text>
</comment>
<gene>
    <name evidence="2" type="ORF">BEP19_15270</name>
</gene>
<feature type="domain" description="PepSY" evidence="1">
    <location>
        <begin position="23"/>
        <end position="81"/>
    </location>
</feature>
<evidence type="ECO:0000313" key="2">
    <source>
        <dbReference type="EMBL" id="RKD21142.1"/>
    </source>
</evidence>
<dbReference type="InterPro" id="IPR025711">
    <property type="entry name" value="PepSY"/>
</dbReference>
<dbReference type="Proteomes" id="UP000284219">
    <property type="component" value="Unassembled WGS sequence"/>
</dbReference>
<dbReference type="Pfam" id="PF03413">
    <property type="entry name" value="PepSY"/>
    <property type="match status" value="1"/>
</dbReference>
<accession>A0A419SDE9</accession>
<proteinExistence type="predicted"/>
<evidence type="ECO:0000259" key="1">
    <source>
        <dbReference type="Pfam" id="PF03413"/>
    </source>
</evidence>
<name>A0A419SDE9_9BACL</name>
<evidence type="ECO:0000313" key="3">
    <source>
        <dbReference type="Proteomes" id="UP000284219"/>
    </source>
</evidence>
<sequence>MAFTPPEIGHAAVDQQLTAQKTISKEEAKEIAQKQVKGRVLYVDLDRDDGVLKYEVIILTDKDQVYEVEINANTGQVIKVEQEND</sequence>
<organism evidence="2 3">
    <name type="scientific">Ammoniphilus oxalaticus</name>
    <dbReference type="NCBI Taxonomy" id="66863"/>
    <lineage>
        <taxon>Bacteria</taxon>
        <taxon>Bacillati</taxon>
        <taxon>Bacillota</taxon>
        <taxon>Bacilli</taxon>
        <taxon>Bacillales</taxon>
        <taxon>Paenibacillaceae</taxon>
        <taxon>Aneurinibacillus group</taxon>
        <taxon>Ammoniphilus</taxon>
    </lineage>
</organism>
<keyword evidence="3" id="KW-1185">Reference proteome</keyword>